<evidence type="ECO:0000313" key="2">
    <source>
        <dbReference type="EMBL" id="OJJ71690.1"/>
    </source>
</evidence>
<accession>A0A1L9UJA1</accession>
<organism evidence="2 3">
    <name type="scientific">Aspergillus brasiliensis (strain CBS 101740 / IMI 381727 / IBT 21946)</name>
    <dbReference type="NCBI Taxonomy" id="767769"/>
    <lineage>
        <taxon>Eukaryota</taxon>
        <taxon>Fungi</taxon>
        <taxon>Dikarya</taxon>
        <taxon>Ascomycota</taxon>
        <taxon>Pezizomycotina</taxon>
        <taxon>Eurotiomycetes</taxon>
        <taxon>Eurotiomycetidae</taxon>
        <taxon>Eurotiales</taxon>
        <taxon>Aspergillaceae</taxon>
        <taxon>Aspergillus</taxon>
        <taxon>Aspergillus subgen. Circumdati</taxon>
    </lineage>
</organism>
<dbReference type="RefSeq" id="XP_067478938.1">
    <property type="nucleotide sequence ID" value="XM_067627742.1"/>
</dbReference>
<sequence>MPAIEGWWAIRFSQVRECPGVVWDGIDDDRMYCMTSSPSDPDPSCPPATGREKKKSMKGRGMASSSGNPWYRPVTRDSPYPRGRSWDGCTLTERTDDLLFWASSFPNPKHREAKRRAPSSSGPGRIDGPVVQVPTHLHMYVHCGIIVEPEDEGGGEGWLCCGVVCA</sequence>
<dbReference type="AlphaFoldDB" id="A0A1L9UJA1"/>
<proteinExistence type="predicted"/>
<feature type="region of interest" description="Disordered" evidence="1">
    <location>
        <begin position="35"/>
        <end position="77"/>
    </location>
</feature>
<evidence type="ECO:0000256" key="1">
    <source>
        <dbReference type="SAM" id="MobiDB-lite"/>
    </source>
</evidence>
<gene>
    <name evidence="2" type="ORF">ASPBRDRAFT_574374</name>
</gene>
<dbReference type="Proteomes" id="UP000184499">
    <property type="component" value="Unassembled WGS sequence"/>
</dbReference>
<evidence type="ECO:0000313" key="3">
    <source>
        <dbReference type="Proteomes" id="UP000184499"/>
    </source>
</evidence>
<dbReference type="GeneID" id="93580230"/>
<name>A0A1L9UJA1_ASPBC</name>
<dbReference type="VEuPathDB" id="FungiDB:ASPBRDRAFT_574374"/>
<protein>
    <submittedName>
        <fullName evidence="2">Uncharacterized protein</fullName>
    </submittedName>
</protein>
<keyword evidence="3" id="KW-1185">Reference proteome</keyword>
<reference evidence="3" key="1">
    <citation type="journal article" date="2017" name="Genome Biol.">
        <title>Comparative genomics reveals high biological diversity and specific adaptations in the industrially and medically important fungal genus Aspergillus.</title>
        <authorList>
            <person name="de Vries R.P."/>
            <person name="Riley R."/>
            <person name="Wiebenga A."/>
            <person name="Aguilar-Osorio G."/>
            <person name="Amillis S."/>
            <person name="Uchima C.A."/>
            <person name="Anderluh G."/>
            <person name="Asadollahi M."/>
            <person name="Askin M."/>
            <person name="Barry K."/>
            <person name="Battaglia E."/>
            <person name="Bayram O."/>
            <person name="Benocci T."/>
            <person name="Braus-Stromeyer S.A."/>
            <person name="Caldana C."/>
            <person name="Canovas D."/>
            <person name="Cerqueira G.C."/>
            <person name="Chen F."/>
            <person name="Chen W."/>
            <person name="Choi C."/>
            <person name="Clum A."/>
            <person name="Dos Santos R.A."/>
            <person name="Damasio A.R."/>
            <person name="Diallinas G."/>
            <person name="Emri T."/>
            <person name="Fekete E."/>
            <person name="Flipphi M."/>
            <person name="Freyberg S."/>
            <person name="Gallo A."/>
            <person name="Gournas C."/>
            <person name="Habgood R."/>
            <person name="Hainaut M."/>
            <person name="Harispe M.L."/>
            <person name="Henrissat B."/>
            <person name="Hilden K.S."/>
            <person name="Hope R."/>
            <person name="Hossain A."/>
            <person name="Karabika E."/>
            <person name="Karaffa L."/>
            <person name="Karanyi Z."/>
            <person name="Krasevec N."/>
            <person name="Kuo A."/>
            <person name="Kusch H."/>
            <person name="LaButti K."/>
            <person name="Lagendijk E.L."/>
            <person name="Lapidus A."/>
            <person name="Levasseur A."/>
            <person name="Lindquist E."/>
            <person name="Lipzen A."/>
            <person name="Logrieco A.F."/>
            <person name="MacCabe A."/>
            <person name="Maekelae M.R."/>
            <person name="Malavazi I."/>
            <person name="Melin P."/>
            <person name="Meyer V."/>
            <person name="Mielnichuk N."/>
            <person name="Miskei M."/>
            <person name="Molnar A.P."/>
            <person name="Mule G."/>
            <person name="Ngan C.Y."/>
            <person name="Orejas M."/>
            <person name="Orosz E."/>
            <person name="Ouedraogo J.P."/>
            <person name="Overkamp K.M."/>
            <person name="Park H.-S."/>
            <person name="Perrone G."/>
            <person name="Piumi F."/>
            <person name="Punt P.J."/>
            <person name="Ram A.F."/>
            <person name="Ramon A."/>
            <person name="Rauscher S."/>
            <person name="Record E."/>
            <person name="Riano-Pachon D.M."/>
            <person name="Robert V."/>
            <person name="Roehrig J."/>
            <person name="Ruller R."/>
            <person name="Salamov A."/>
            <person name="Salih N.S."/>
            <person name="Samson R.A."/>
            <person name="Sandor E."/>
            <person name="Sanguinetti M."/>
            <person name="Schuetze T."/>
            <person name="Sepcic K."/>
            <person name="Shelest E."/>
            <person name="Sherlock G."/>
            <person name="Sophianopoulou V."/>
            <person name="Squina F.M."/>
            <person name="Sun H."/>
            <person name="Susca A."/>
            <person name="Todd R.B."/>
            <person name="Tsang A."/>
            <person name="Unkles S.E."/>
            <person name="van de Wiele N."/>
            <person name="van Rossen-Uffink D."/>
            <person name="Oliveira J.V."/>
            <person name="Vesth T.C."/>
            <person name="Visser J."/>
            <person name="Yu J.-H."/>
            <person name="Zhou M."/>
            <person name="Andersen M.R."/>
            <person name="Archer D.B."/>
            <person name="Baker S.E."/>
            <person name="Benoit I."/>
            <person name="Brakhage A.A."/>
            <person name="Braus G.H."/>
            <person name="Fischer R."/>
            <person name="Frisvad J.C."/>
            <person name="Goldman G.H."/>
            <person name="Houbraken J."/>
            <person name="Oakley B."/>
            <person name="Pocsi I."/>
            <person name="Scazzocchio C."/>
            <person name="Seiboth B."/>
            <person name="vanKuyk P.A."/>
            <person name="Wortman J."/>
            <person name="Dyer P.S."/>
            <person name="Grigoriev I.V."/>
        </authorList>
    </citation>
    <scope>NUCLEOTIDE SEQUENCE [LARGE SCALE GENOMIC DNA]</scope>
    <source>
        <strain evidence="3">CBS 101740 / IMI 381727 / IBT 21946</strain>
    </source>
</reference>
<dbReference type="EMBL" id="KV878684">
    <property type="protein sequence ID" value="OJJ71690.1"/>
    <property type="molecule type" value="Genomic_DNA"/>
</dbReference>